<keyword evidence="1" id="KW-0560">Oxidoreductase</keyword>
<gene>
    <name evidence="3" type="ORF">DEM27_26690</name>
</gene>
<dbReference type="AlphaFoldDB" id="A0A2U2DIX2"/>
<dbReference type="GO" id="GO:0016491">
    <property type="term" value="F:oxidoreductase activity"/>
    <property type="evidence" value="ECO:0007669"/>
    <property type="project" value="UniProtKB-KW"/>
</dbReference>
<evidence type="ECO:0000313" key="4">
    <source>
        <dbReference type="Proteomes" id="UP000245252"/>
    </source>
</evidence>
<comment type="caution">
    <text evidence="3">The sequence shown here is derived from an EMBL/GenBank/DDBJ whole genome shotgun (WGS) entry which is preliminary data.</text>
</comment>
<dbReference type="Gene3D" id="3.30.9.10">
    <property type="entry name" value="D-Amino Acid Oxidase, subunit A, domain 2"/>
    <property type="match status" value="1"/>
</dbReference>
<dbReference type="EMBL" id="QFBC01000017">
    <property type="protein sequence ID" value="PWE53256.1"/>
    <property type="molecule type" value="Genomic_DNA"/>
</dbReference>
<keyword evidence="4" id="KW-1185">Reference proteome</keyword>
<evidence type="ECO:0000259" key="2">
    <source>
        <dbReference type="Pfam" id="PF01266"/>
    </source>
</evidence>
<dbReference type="GO" id="GO:0005737">
    <property type="term" value="C:cytoplasm"/>
    <property type="evidence" value="ECO:0007669"/>
    <property type="project" value="TreeGrafter"/>
</dbReference>
<reference evidence="3 4" key="1">
    <citation type="submission" date="2018-05" db="EMBL/GenBank/DDBJ databases">
        <title>The draft genome of strain NS-104.</title>
        <authorList>
            <person name="Hang P."/>
            <person name="Jiang J."/>
        </authorList>
    </citation>
    <scope>NUCLEOTIDE SEQUENCE [LARGE SCALE GENOMIC DNA]</scope>
    <source>
        <strain evidence="3 4">NS-104</strain>
    </source>
</reference>
<dbReference type="Gene3D" id="3.50.50.60">
    <property type="entry name" value="FAD/NAD(P)-binding domain"/>
    <property type="match status" value="2"/>
</dbReference>
<dbReference type="PANTHER" id="PTHR13847:SF289">
    <property type="entry name" value="GLYCINE OXIDASE"/>
    <property type="match status" value="1"/>
</dbReference>
<dbReference type="InterPro" id="IPR006076">
    <property type="entry name" value="FAD-dep_OxRdtase"/>
</dbReference>
<dbReference type="PANTHER" id="PTHR13847">
    <property type="entry name" value="SARCOSINE DEHYDROGENASE-RELATED"/>
    <property type="match status" value="1"/>
</dbReference>
<name>A0A2U2DIX2_9HYPH</name>
<organism evidence="3 4">
    <name type="scientific">Metarhizobium album</name>
    <dbReference type="NCBI Taxonomy" id="2182425"/>
    <lineage>
        <taxon>Bacteria</taxon>
        <taxon>Pseudomonadati</taxon>
        <taxon>Pseudomonadota</taxon>
        <taxon>Alphaproteobacteria</taxon>
        <taxon>Hyphomicrobiales</taxon>
        <taxon>Rhizobiaceae</taxon>
        <taxon>Metarhizobium</taxon>
    </lineage>
</organism>
<evidence type="ECO:0000313" key="3">
    <source>
        <dbReference type="EMBL" id="PWE53256.1"/>
    </source>
</evidence>
<dbReference type="SUPFAM" id="SSF54373">
    <property type="entry name" value="FAD-linked reductases, C-terminal domain"/>
    <property type="match status" value="1"/>
</dbReference>
<feature type="domain" description="FAD dependent oxidoreductase" evidence="2">
    <location>
        <begin position="5"/>
        <end position="395"/>
    </location>
</feature>
<dbReference type="Proteomes" id="UP000245252">
    <property type="component" value="Unassembled WGS sequence"/>
</dbReference>
<dbReference type="OrthoDB" id="9805337at2"/>
<dbReference type="InterPro" id="IPR036188">
    <property type="entry name" value="FAD/NAD-bd_sf"/>
</dbReference>
<accession>A0A2U2DIX2</accession>
<protein>
    <submittedName>
        <fullName evidence="3">Amino acid dehydrogenase</fullName>
    </submittedName>
</protein>
<proteinExistence type="predicted"/>
<evidence type="ECO:0000256" key="1">
    <source>
        <dbReference type="ARBA" id="ARBA00023002"/>
    </source>
</evidence>
<sequence length="414" mass="44915">MTSEIFVLGAGIVGVSVALHLQQRGRDVVLVDRNAPGEGASFGNAGLIERASVIPYAIPRDWRALLGHASNRNAAVRYDPAFLPRIAPWLLGYWRASHPDRLATIAGELLPLIEACLGEHERLVEAAGLSHLLRRDGWIEVVRSAATLDEAGRRSSEMRSGYGLVSDVLDRQALARLEPALLPAAVGGIHWRDPFTVSDPGALTKGYATLFEMRGGTIRREAVSRIAPDRAGWRIVTENASHRSGAVVVALGVHSNTLLSPLGYRVPLVGKRGYHMHFRPEGEATLRHAVLDEEIGYVMSPMAAGIRLTTGVELAAPDAPANRVQLDRAERRAREIFPLGKPVEDKPWIGLRPATPDMKPVIGPARRHPGLWLAFGHAHHGLTLGPATGRLLAELMTGETPFADPSPFDIARFL</sequence>
<dbReference type="Pfam" id="PF01266">
    <property type="entry name" value="DAO"/>
    <property type="match status" value="1"/>
</dbReference>
<dbReference type="SUPFAM" id="SSF51905">
    <property type="entry name" value="FAD/NAD(P)-binding domain"/>
    <property type="match status" value="1"/>
</dbReference>